<evidence type="ECO:0000259" key="1">
    <source>
        <dbReference type="Pfam" id="PF07589"/>
    </source>
</evidence>
<dbReference type="AlphaFoldDB" id="A0A5C6EGP4"/>
<comment type="caution">
    <text evidence="2">The sequence shown here is derived from an EMBL/GenBank/DDBJ whole genome shotgun (WGS) entry which is preliminary data.</text>
</comment>
<dbReference type="Pfam" id="PF07589">
    <property type="entry name" value="PEP-CTERM"/>
    <property type="match status" value="1"/>
</dbReference>
<protein>
    <submittedName>
        <fullName evidence="2">PEP-CTERM motif protein</fullName>
    </submittedName>
</protein>
<reference evidence="2 3" key="1">
    <citation type="submission" date="2019-02" db="EMBL/GenBank/DDBJ databases">
        <title>Deep-cultivation of Planctomycetes and their phenomic and genomic characterization uncovers novel biology.</title>
        <authorList>
            <person name="Wiegand S."/>
            <person name="Jogler M."/>
            <person name="Boedeker C."/>
            <person name="Pinto D."/>
            <person name="Vollmers J."/>
            <person name="Rivas-Marin E."/>
            <person name="Kohn T."/>
            <person name="Peeters S.H."/>
            <person name="Heuer A."/>
            <person name="Rast P."/>
            <person name="Oberbeckmann S."/>
            <person name="Bunk B."/>
            <person name="Jeske O."/>
            <person name="Meyerdierks A."/>
            <person name="Storesund J.E."/>
            <person name="Kallscheuer N."/>
            <person name="Luecker S."/>
            <person name="Lage O.M."/>
            <person name="Pohl T."/>
            <person name="Merkel B.J."/>
            <person name="Hornburger P."/>
            <person name="Mueller R.-W."/>
            <person name="Bruemmer F."/>
            <person name="Labrenz M."/>
            <person name="Spormann A.M."/>
            <person name="Op Den Camp H."/>
            <person name="Overmann J."/>
            <person name="Amann R."/>
            <person name="Jetten M.S.M."/>
            <person name="Mascher T."/>
            <person name="Medema M.H."/>
            <person name="Devos D.P."/>
            <person name="Kaster A.-K."/>
            <person name="Ovreas L."/>
            <person name="Rohde M."/>
            <person name="Galperin M.Y."/>
            <person name="Jogler C."/>
        </authorList>
    </citation>
    <scope>NUCLEOTIDE SEQUENCE [LARGE SCALE GENOMIC DNA]</scope>
    <source>
        <strain evidence="2 3">Poly59</strain>
    </source>
</reference>
<dbReference type="EMBL" id="SJPX01000005">
    <property type="protein sequence ID" value="TWU47978.1"/>
    <property type="molecule type" value="Genomic_DNA"/>
</dbReference>
<gene>
    <name evidence="2" type="ORF">Poly59_48220</name>
</gene>
<organism evidence="2 3">
    <name type="scientific">Rubripirellula reticaptiva</name>
    <dbReference type="NCBI Taxonomy" id="2528013"/>
    <lineage>
        <taxon>Bacteria</taxon>
        <taxon>Pseudomonadati</taxon>
        <taxon>Planctomycetota</taxon>
        <taxon>Planctomycetia</taxon>
        <taxon>Pirellulales</taxon>
        <taxon>Pirellulaceae</taxon>
        <taxon>Rubripirellula</taxon>
    </lineage>
</organism>
<dbReference type="RefSeq" id="WP_146536412.1">
    <property type="nucleotide sequence ID" value="NZ_SJPX01000005.1"/>
</dbReference>
<dbReference type="InterPro" id="IPR013424">
    <property type="entry name" value="Ice-binding_C"/>
</dbReference>
<feature type="domain" description="Ice-binding protein C-terminal" evidence="1">
    <location>
        <begin position="253"/>
        <end position="275"/>
    </location>
</feature>
<dbReference type="OrthoDB" id="7858189at2"/>
<accession>A0A5C6EGP4</accession>
<evidence type="ECO:0000313" key="2">
    <source>
        <dbReference type="EMBL" id="TWU47978.1"/>
    </source>
</evidence>
<evidence type="ECO:0000313" key="3">
    <source>
        <dbReference type="Proteomes" id="UP000317977"/>
    </source>
</evidence>
<proteinExistence type="predicted"/>
<dbReference type="NCBIfam" id="TIGR02595">
    <property type="entry name" value="PEP_CTERM"/>
    <property type="match status" value="1"/>
</dbReference>
<sequence length="277" mass="28437">MNKTYLMMIIAGLIVLGSLMSSAQAGMIIYSENFGNLVDQAPLVASDGNASLSFGANATIGDTNAAGDAAAGGIYASAGATSGLSTRNGVRGYTTVANAGFTTASGSVGQLHTHTANGFGVLSTGPITTVNGVGNQPTPIVLSSPAAGDIIRVEFDMYVQATRTLTTSLGVNWNLKDASFAVISFTDTWNDYANAMVGDVIAVQKDLTITEAMITAGLNSIGPQFTFGNNSGDVAVNTAFAQIDNFTVEHITAVPEPSSLALIGLGFIGVVVRRRRK</sequence>
<name>A0A5C6EGP4_9BACT</name>
<keyword evidence="3" id="KW-1185">Reference proteome</keyword>
<dbReference type="Proteomes" id="UP000317977">
    <property type="component" value="Unassembled WGS sequence"/>
</dbReference>